<dbReference type="InParanoid" id="A0A3N4LRW6"/>
<accession>A0A3N4LRW6</accession>
<evidence type="ECO:0000313" key="2">
    <source>
        <dbReference type="Proteomes" id="UP000267821"/>
    </source>
</evidence>
<dbReference type="Proteomes" id="UP000267821">
    <property type="component" value="Unassembled WGS sequence"/>
</dbReference>
<dbReference type="AlphaFoldDB" id="A0A3N4LRW6"/>
<proteinExistence type="predicted"/>
<sequence length="136" mass="15584">MPYDGWPFFANRMGLAKYVVDHKTQMTCLPSTYRPNPDTTYNLLMWVASRCCKPLMGTISAYKVTTPYQQYPLNILQKARTNFTLRSSRVRGGQLMAGLLTAVPNPLHTSDQYLFIAILVRIRSITSNPAYYHEQD</sequence>
<gene>
    <name evidence="1" type="ORF">L211DRAFT_837851</name>
</gene>
<protein>
    <submittedName>
        <fullName evidence="1">Uncharacterized protein</fullName>
    </submittedName>
</protein>
<keyword evidence="2" id="KW-1185">Reference proteome</keyword>
<reference evidence="1 2" key="1">
    <citation type="journal article" date="2018" name="Nat. Ecol. Evol.">
        <title>Pezizomycetes genomes reveal the molecular basis of ectomycorrhizal truffle lifestyle.</title>
        <authorList>
            <person name="Murat C."/>
            <person name="Payen T."/>
            <person name="Noel B."/>
            <person name="Kuo A."/>
            <person name="Morin E."/>
            <person name="Chen J."/>
            <person name="Kohler A."/>
            <person name="Krizsan K."/>
            <person name="Balestrini R."/>
            <person name="Da Silva C."/>
            <person name="Montanini B."/>
            <person name="Hainaut M."/>
            <person name="Levati E."/>
            <person name="Barry K.W."/>
            <person name="Belfiori B."/>
            <person name="Cichocki N."/>
            <person name="Clum A."/>
            <person name="Dockter R.B."/>
            <person name="Fauchery L."/>
            <person name="Guy J."/>
            <person name="Iotti M."/>
            <person name="Le Tacon F."/>
            <person name="Lindquist E.A."/>
            <person name="Lipzen A."/>
            <person name="Malagnac F."/>
            <person name="Mello A."/>
            <person name="Molinier V."/>
            <person name="Miyauchi S."/>
            <person name="Poulain J."/>
            <person name="Riccioni C."/>
            <person name="Rubini A."/>
            <person name="Sitrit Y."/>
            <person name="Splivallo R."/>
            <person name="Traeger S."/>
            <person name="Wang M."/>
            <person name="Zifcakova L."/>
            <person name="Wipf D."/>
            <person name="Zambonelli A."/>
            <person name="Paolocci F."/>
            <person name="Nowrousian M."/>
            <person name="Ottonello S."/>
            <person name="Baldrian P."/>
            <person name="Spatafora J.W."/>
            <person name="Henrissat B."/>
            <person name="Nagy L.G."/>
            <person name="Aury J.M."/>
            <person name="Wincker P."/>
            <person name="Grigoriev I.V."/>
            <person name="Bonfante P."/>
            <person name="Martin F.M."/>
        </authorList>
    </citation>
    <scope>NUCLEOTIDE SEQUENCE [LARGE SCALE GENOMIC DNA]</scope>
    <source>
        <strain evidence="1 2">ATCC MYA-4762</strain>
    </source>
</reference>
<name>A0A3N4LRW6_9PEZI</name>
<dbReference type="EMBL" id="ML121543">
    <property type="protein sequence ID" value="RPB23982.1"/>
    <property type="molecule type" value="Genomic_DNA"/>
</dbReference>
<organism evidence="1 2">
    <name type="scientific">Terfezia boudieri ATCC MYA-4762</name>
    <dbReference type="NCBI Taxonomy" id="1051890"/>
    <lineage>
        <taxon>Eukaryota</taxon>
        <taxon>Fungi</taxon>
        <taxon>Dikarya</taxon>
        <taxon>Ascomycota</taxon>
        <taxon>Pezizomycotina</taxon>
        <taxon>Pezizomycetes</taxon>
        <taxon>Pezizales</taxon>
        <taxon>Pezizaceae</taxon>
        <taxon>Terfezia</taxon>
    </lineage>
</organism>
<evidence type="ECO:0000313" key="1">
    <source>
        <dbReference type="EMBL" id="RPB23982.1"/>
    </source>
</evidence>